<dbReference type="InterPro" id="IPR001650">
    <property type="entry name" value="Helicase_C-like"/>
</dbReference>
<evidence type="ECO:0000256" key="15">
    <source>
        <dbReference type="SAM" id="MobiDB-lite"/>
    </source>
</evidence>
<dbReference type="Pfam" id="PF04851">
    <property type="entry name" value="ResIII"/>
    <property type="match status" value="1"/>
</dbReference>
<dbReference type="GO" id="GO:0016887">
    <property type="term" value="F:ATP hydrolysis activity"/>
    <property type="evidence" value="ECO:0007669"/>
    <property type="project" value="RHEA"/>
</dbReference>
<dbReference type="CDD" id="cd18801">
    <property type="entry name" value="SF2_C_FANCM_Hef"/>
    <property type="match status" value="1"/>
</dbReference>
<feature type="region of interest" description="Disordered" evidence="15">
    <location>
        <begin position="1008"/>
        <end position="1106"/>
    </location>
</feature>
<keyword evidence="11" id="KW-0234">DNA repair</keyword>
<evidence type="ECO:0000256" key="10">
    <source>
        <dbReference type="ARBA" id="ARBA00023125"/>
    </source>
</evidence>
<dbReference type="PROSITE" id="PS51192">
    <property type="entry name" value="HELICASE_ATP_BIND_1"/>
    <property type="match status" value="1"/>
</dbReference>
<evidence type="ECO:0000259" key="17">
    <source>
        <dbReference type="PROSITE" id="PS51194"/>
    </source>
</evidence>
<keyword evidence="6" id="KW-0227">DNA damage</keyword>
<dbReference type="PANTHER" id="PTHR14025:SF20">
    <property type="entry name" value="FANCONI ANEMIA GROUP M PROTEIN"/>
    <property type="match status" value="1"/>
</dbReference>
<dbReference type="InterPro" id="IPR044749">
    <property type="entry name" value="FANCM_DEXDc"/>
</dbReference>
<dbReference type="GO" id="GO:0045003">
    <property type="term" value="P:double-strand break repair via synthesis-dependent strand annealing"/>
    <property type="evidence" value="ECO:0007669"/>
    <property type="project" value="TreeGrafter"/>
</dbReference>
<feature type="compositionally biased region" description="Basic residues" evidence="15">
    <location>
        <begin position="845"/>
        <end position="857"/>
    </location>
</feature>
<evidence type="ECO:0000256" key="12">
    <source>
        <dbReference type="ARBA" id="ARBA00023242"/>
    </source>
</evidence>
<feature type="compositionally biased region" description="Polar residues" evidence="15">
    <location>
        <begin position="1076"/>
        <end position="1094"/>
    </location>
</feature>
<dbReference type="PhylomeDB" id="S7ZCU9"/>
<evidence type="ECO:0000256" key="6">
    <source>
        <dbReference type="ARBA" id="ARBA00022763"/>
    </source>
</evidence>
<evidence type="ECO:0000256" key="13">
    <source>
        <dbReference type="ARBA" id="ARBA00047995"/>
    </source>
</evidence>
<evidence type="ECO:0000259" key="16">
    <source>
        <dbReference type="PROSITE" id="PS51192"/>
    </source>
</evidence>
<keyword evidence="8" id="KW-0347">Helicase</keyword>
<dbReference type="GO" id="GO:0000400">
    <property type="term" value="F:four-way junction DNA binding"/>
    <property type="evidence" value="ECO:0007669"/>
    <property type="project" value="TreeGrafter"/>
</dbReference>
<dbReference type="GO" id="GO:0043138">
    <property type="term" value="F:3'-5' DNA helicase activity"/>
    <property type="evidence" value="ECO:0007669"/>
    <property type="project" value="InterPro"/>
</dbReference>
<evidence type="ECO:0000256" key="7">
    <source>
        <dbReference type="ARBA" id="ARBA00022801"/>
    </source>
</evidence>
<dbReference type="PANTHER" id="PTHR14025">
    <property type="entry name" value="FANCONI ANEMIA GROUP M FANCM FAMILY MEMBER"/>
    <property type="match status" value="1"/>
</dbReference>
<reference evidence="18 19" key="1">
    <citation type="journal article" date="2013" name="PLoS ONE">
        <title>Genomic and secretomic analyses reveal unique features of the lignocellulolytic enzyme system of Penicillium decumbens.</title>
        <authorList>
            <person name="Liu G."/>
            <person name="Zhang L."/>
            <person name="Wei X."/>
            <person name="Zou G."/>
            <person name="Qin Y."/>
            <person name="Ma L."/>
            <person name="Li J."/>
            <person name="Zheng H."/>
            <person name="Wang S."/>
            <person name="Wang C."/>
            <person name="Xun L."/>
            <person name="Zhao G.-P."/>
            <person name="Zhou Z."/>
            <person name="Qu Y."/>
        </authorList>
    </citation>
    <scope>NUCLEOTIDE SEQUENCE [LARGE SCALE GENOMIC DNA]</scope>
    <source>
        <strain evidence="19">114-2 / CGMCC 5302</strain>
    </source>
</reference>
<evidence type="ECO:0000256" key="5">
    <source>
        <dbReference type="ARBA" id="ARBA00022741"/>
    </source>
</evidence>
<dbReference type="SUPFAM" id="SSF52540">
    <property type="entry name" value="P-loop containing nucleoside triphosphate hydrolases"/>
    <property type="match status" value="1"/>
</dbReference>
<comment type="subunit">
    <text evidence="4 14">Interacts with the MHF histone-fold complex to form the FANCM-MHF complex.</text>
</comment>
<feature type="compositionally biased region" description="Basic and acidic residues" evidence="15">
    <location>
        <begin position="257"/>
        <end position="270"/>
    </location>
</feature>
<dbReference type="GO" id="GO:0005524">
    <property type="term" value="F:ATP binding"/>
    <property type="evidence" value="ECO:0007669"/>
    <property type="project" value="UniProtKB-UniRule"/>
</dbReference>
<protein>
    <recommendedName>
        <fullName evidence="14">ATP-dependent DNA helicase</fullName>
        <ecNumber evidence="14">3.6.4.12</ecNumber>
    </recommendedName>
</protein>
<dbReference type="HOGENOM" id="CLU_002513_0_0_1"/>
<evidence type="ECO:0000256" key="9">
    <source>
        <dbReference type="ARBA" id="ARBA00022840"/>
    </source>
</evidence>
<evidence type="ECO:0000313" key="18">
    <source>
        <dbReference type="EMBL" id="EPS28099.1"/>
    </source>
</evidence>
<dbReference type="FunFam" id="3.40.50.300:FF:000861">
    <property type="entry name" value="Fanconi anemia, complementation group M"/>
    <property type="match status" value="1"/>
</dbReference>
<evidence type="ECO:0000256" key="11">
    <source>
        <dbReference type="ARBA" id="ARBA00023204"/>
    </source>
</evidence>
<dbReference type="Gene3D" id="3.40.50.300">
    <property type="entry name" value="P-loop containing nucleotide triphosphate hydrolases"/>
    <property type="match status" value="2"/>
</dbReference>
<feature type="domain" description="Helicase C-terminal" evidence="17">
    <location>
        <begin position="642"/>
        <end position="811"/>
    </location>
</feature>
<keyword evidence="12" id="KW-0539">Nucleus</keyword>
<dbReference type="CDD" id="cd12091">
    <property type="entry name" value="FANCM_ID"/>
    <property type="match status" value="1"/>
</dbReference>
<dbReference type="EMBL" id="KB644410">
    <property type="protein sequence ID" value="EPS28099.1"/>
    <property type="molecule type" value="Genomic_DNA"/>
</dbReference>
<dbReference type="Gene3D" id="1.20.1320.20">
    <property type="entry name" value="hef helicase domain"/>
    <property type="match status" value="1"/>
</dbReference>
<evidence type="ECO:0000256" key="4">
    <source>
        <dbReference type="ARBA" id="ARBA00011390"/>
    </source>
</evidence>
<feature type="region of interest" description="Disordered" evidence="15">
    <location>
        <begin position="817"/>
        <end position="901"/>
    </location>
</feature>
<evidence type="ECO:0000256" key="3">
    <source>
        <dbReference type="ARBA" id="ARBA00009889"/>
    </source>
</evidence>
<keyword evidence="10" id="KW-0238">DNA-binding</keyword>
<evidence type="ECO:0000256" key="2">
    <source>
        <dbReference type="ARBA" id="ARBA00004123"/>
    </source>
</evidence>
<dbReference type="GO" id="GO:0009378">
    <property type="term" value="F:four-way junction helicase activity"/>
    <property type="evidence" value="ECO:0007669"/>
    <property type="project" value="TreeGrafter"/>
</dbReference>
<gene>
    <name evidence="18" type="ORF">PDE_03045</name>
</gene>
<feature type="region of interest" description="Disordered" evidence="15">
    <location>
        <begin position="1"/>
        <end position="126"/>
    </location>
</feature>
<dbReference type="eggNOG" id="KOG0354">
    <property type="taxonomic scope" value="Eukaryota"/>
</dbReference>
<dbReference type="InterPro" id="IPR027417">
    <property type="entry name" value="P-loop_NTPase"/>
</dbReference>
<dbReference type="InterPro" id="IPR039686">
    <property type="entry name" value="FANCM/Mph1-like_ID"/>
</dbReference>
<feature type="compositionally biased region" description="Polar residues" evidence="15">
    <location>
        <begin position="85"/>
        <end position="104"/>
    </location>
</feature>
<feature type="compositionally biased region" description="Basic residues" evidence="15">
    <location>
        <begin position="880"/>
        <end position="892"/>
    </location>
</feature>
<dbReference type="Pfam" id="PF00271">
    <property type="entry name" value="Helicase_C"/>
    <property type="match status" value="1"/>
</dbReference>
<accession>S7ZCU9</accession>
<dbReference type="GO" id="GO:0005634">
    <property type="term" value="C:nucleus"/>
    <property type="evidence" value="ECO:0007669"/>
    <property type="project" value="UniProtKB-SubCell"/>
</dbReference>
<name>S7ZCU9_PENO1</name>
<dbReference type="SMART" id="SM00490">
    <property type="entry name" value="HELICc"/>
    <property type="match status" value="1"/>
</dbReference>
<dbReference type="CDD" id="cd18033">
    <property type="entry name" value="DEXDc_FANCM"/>
    <property type="match status" value="1"/>
</dbReference>
<feature type="compositionally biased region" description="Basic and acidic residues" evidence="15">
    <location>
        <begin position="68"/>
        <end position="78"/>
    </location>
</feature>
<dbReference type="GO" id="GO:0036297">
    <property type="term" value="P:interstrand cross-link repair"/>
    <property type="evidence" value="ECO:0007669"/>
    <property type="project" value="TreeGrafter"/>
</dbReference>
<proteinExistence type="inferred from homology"/>
<dbReference type="SMART" id="SM00487">
    <property type="entry name" value="DEXDc"/>
    <property type="match status" value="1"/>
</dbReference>
<dbReference type="Proteomes" id="UP000019376">
    <property type="component" value="Unassembled WGS sequence"/>
</dbReference>
<sequence>MSDVGTVSGYSDDDFVVPDSPNEELPRRPVKRRRVHSSPGSTDGAGEIASETDQFSDFDDGFTNGRSSSEEYERDARSKSRSFVPKQSNIQENIFVTQLTQPDSSPERIRGPRWQKPVPRATSPITKPAVSIERPVQQNRQNDDDNYDEEEALREALAASLDAFEEEKSMRQVLEATIPGSKPARSGEVITPMDMSFELEDIPDDAFDSSPCLSPVLRSIQPPTSQSSFNRPTNRPQYMRQMTLYGMAAQNHNPAPQEKDWAPPDKDERPTHHKLNNETLNTWWYPTNIGTIRDYQFNIAQKGLFHNLLVALPTGLGKTFIAATVMLNWYRWTKDAQMVFVAPTKPLVSQQVAACLEIAGIPRSQTTMLTGGAAPGLRAKEWQAKRVFFMTPQTLINDLKTGIADPKRIVLLVVDEAHRATGGYAYVEVVKFLRRFNQSFRVLALTATPGSTVESVQAVIDGLDISRVEIRTEHSLDIRDYVHSRDVEIETFENSDEMLFCMDLLSTTLRPLVSQLRTMNAYWGNDPMGLTAFGLTKARQQWMGSDAGRNANFGLKGKVNAIFTVLASLAHAIDLLKYHGIVPFYRHILHFKSNTDGQKGGKWQKQVVQDESFKKLVSHLEPWTKNPEFIGHPKLEYLKSVILNHFMDAGEGKEAVEGHTGRATRVMIFVHFRDSAEEVTRVLQRYAPMIRPHVFVGQSSAKGSEGMDQKTQLSIIEKFKAGTYNTIVATSIGEEGLDIGEVDLIVCYDSSASPIRMLQRMGRTGRKRAGKITLLLMKGKEEDNYTKAKDNYEKMQQMIASGTRFTFHDDRSARILPPGIRPIADKRHIEIPPENSQSELPEPKRKGKVPKRPPKKFHMPDDVETGFTRASTLEESFAKSGRKKVTPKKRPRTPTPEPVAVPPLQDVLLSVSQQQELEHLYQNIGDTSPQFIHHPRTDAFPQLQLVARPTKSVTHGALTRRMINTLRKMDQSGPECEDRYRKIIALENERAAKDPRYRALNAAAKPLTKFTSSEHSRKSKSPNAGDVDSDRDEISALMSPEASDVECHFIRSPPRAAESGMGEDDSDSDLPDASAIFQSNPKASSGQTRNQGQPRRTRLAIFSDSD</sequence>
<evidence type="ECO:0000256" key="1">
    <source>
        <dbReference type="ARBA" id="ARBA00003813"/>
    </source>
</evidence>
<evidence type="ECO:0000313" key="19">
    <source>
        <dbReference type="Proteomes" id="UP000019376"/>
    </source>
</evidence>
<evidence type="ECO:0000256" key="14">
    <source>
        <dbReference type="RuleBase" id="RU367027"/>
    </source>
</evidence>
<feature type="compositionally biased region" description="Acidic residues" evidence="15">
    <location>
        <begin position="1061"/>
        <end position="1070"/>
    </location>
</feature>
<dbReference type="EC" id="3.6.4.12" evidence="14"/>
<dbReference type="PROSITE" id="PS51194">
    <property type="entry name" value="HELICASE_CTER"/>
    <property type="match status" value="1"/>
</dbReference>
<dbReference type="InterPro" id="IPR014001">
    <property type="entry name" value="Helicase_ATP-bd"/>
</dbReference>
<keyword evidence="9" id="KW-0067">ATP-binding</keyword>
<feature type="region of interest" description="Disordered" evidence="15">
    <location>
        <begin position="251"/>
        <end position="274"/>
    </location>
</feature>
<feature type="domain" description="Helicase ATP-binding" evidence="16">
    <location>
        <begin position="299"/>
        <end position="467"/>
    </location>
</feature>
<organism evidence="18 19">
    <name type="scientific">Penicillium oxalicum (strain 114-2 / CGMCC 5302)</name>
    <name type="common">Penicillium decumbens</name>
    <dbReference type="NCBI Taxonomy" id="933388"/>
    <lineage>
        <taxon>Eukaryota</taxon>
        <taxon>Fungi</taxon>
        <taxon>Dikarya</taxon>
        <taxon>Ascomycota</taxon>
        <taxon>Pezizomycotina</taxon>
        <taxon>Eurotiomycetes</taxon>
        <taxon>Eurotiomycetidae</taxon>
        <taxon>Eurotiales</taxon>
        <taxon>Aspergillaceae</taxon>
        <taxon>Penicillium</taxon>
    </lineage>
</organism>
<comment type="subcellular location">
    <subcellularLocation>
        <location evidence="2 14">Nucleus</location>
    </subcellularLocation>
</comment>
<comment type="similarity">
    <text evidence="3 14">Belongs to the DEAD box helicase family. DEAH subfamily. FANCM sub-subfamily.</text>
</comment>
<evidence type="ECO:0000256" key="8">
    <source>
        <dbReference type="ARBA" id="ARBA00022806"/>
    </source>
</evidence>
<dbReference type="InterPro" id="IPR006935">
    <property type="entry name" value="Helicase/UvrB_N"/>
</dbReference>
<keyword evidence="19" id="KW-1185">Reference proteome</keyword>
<dbReference type="AlphaFoldDB" id="S7ZCU9"/>
<keyword evidence="7" id="KW-0378">Hydrolase</keyword>
<keyword evidence="5" id="KW-0547">Nucleotide-binding</keyword>
<dbReference type="STRING" id="933388.S7ZCU9"/>
<comment type="catalytic activity">
    <reaction evidence="13 14">
        <text>ATP + H2O = ADP + phosphate + H(+)</text>
        <dbReference type="Rhea" id="RHEA:13065"/>
        <dbReference type="ChEBI" id="CHEBI:15377"/>
        <dbReference type="ChEBI" id="CHEBI:15378"/>
        <dbReference type="ChEBI" id="CHEBI:30616"/>
        <dbReference type="ChEBI" id="CHEBI:43474"/>
        <dbReference type="ChEBI" id="CHEBI:456216"/>
        <dbReference type="EC" id="3.6.4.12"/>
    </reaction>
</comment>
<dbReference type="OrthoDB" id="164902at2759"/>
<comment type="function">
    <text evidence="1 14">ATP-dependent DNA helicase involved in DNA damage repair by homologous recombination and in genome maintenance. Capable of unwinding D-loops. Plays a role in limiting crossover recombinants during mitotic DNA double-strand break (DSB) repair. Component of a FANCM-MHF complex which promotes gene conversion at blocked replication forks, probably by reversal of the stalled fork.</text>
</comment>